<dbReference type="InterPro" id="IPR050309">
    <property type="entry name" value="Type-B_Carboxylest/Lipase"/>
</dbReference>
<dbReference type="EC" id="3.1.1.-" evidence="3"/>
<evidence type="ECO:0000313" key="5">
    <source>
        <dbReference type="EMBL" id="GGE50980.1"/>
    </source>
</evidence>
<comment type="similarity">
    <text evidence="1 3">Belongs to the type-B carboxylesterase/lipase family.</text>
</comment>
<evidence type="ECO:0000313" key="6">
    <source>
        <dbReference type="Proteomes" id="UP000612855"/>
    </source>
</evidence>
<dbReference type="SUPFAM" id="SSF53474">
    <property type="entry name" value="alpha/beta-Hydrolases"/>
    <property type="match status" value="1"/>
</dbReference>
<accession>A0A917EKY3</accession>
<dbReference type="InterPro" id="IPR019826">
    <property type="entry name" value="Carboxylesterase_B_AS"/>
</dbReference>
<evidence type="ECO:0000256" key="3">
    <source>
        <dbReference type="RuleBase" id="RU361235"/>
    </source>
</evidence>
<gene>
    <name evidence="5" type="ORF">GCM10011360_42450</name>
</gene>
<evidence type="ECO:0000256" key="2">
    <source>
        <dbReference type="ARBA" id="ARBA00022801"/>
    </source>
</evidence>
<reference evidence="6" key="1">
    <citation type="journal article" date="2019" name="Int. J. Syst. Evol. Microbiol.">
        <title>The Global Catalogue of Microorganisms (GCM) 10K type strain sequencing project: providing services to taxonomists for standard genome sequencing and annotation.</title>
        <authorList>
            <consortium name="The Broad Institute Genomics Platform"/>
            <consortium name="The Broad Institute Genome Sequencing Center for Infectious Disease"/>
            <person name="Wu L."/>
            <person name="Ma J."/>
        </authorList>
    </citation>
    <scope>NUCLEOTIDE SEQUENCE [LARGE SCALE GENOMIC DNA]</scope>
    <source>
        <strain evidence="6">CGMCC 1.12664</strain>
    </source>
</reference>
<dbReference type="InterPro" id="IPR029058">
    <property type="entry name" value="AB_hydrolase_fold"/>
</dbReference>
<dbReference type="AlphaFoldDB" id="A0A917EKY3"/>
<dbReference type="PROSITE" id="PS00122">
    <property type="entry name" value="CARBOXYLESTERASE_B_1"/>
    <property type="match status" value="1"/>
</dbReference>
<dbReference type="PANTHER" id="PTHR11559">
    <property type="entry name" value="CARBOXYLESTERASE"/>
    <property type="match status" value="1"/>
</dbReference>
<sequence>MPHPVVETRLGAIEGRFHDATMVFRGIPYGTDTGREGRLRHAGPATVQPAVATDIGPRAPQVVPEGRGPSFYSFLADPSPMSEDCLRLNVFAPRDADRPRPVMVWLHGGAWISGSGNRPCVHGSVLAERGDVVVVTLNHRLNAFGFTWDGTEASDPNVGMTDIVRALEWVRDNIAAFGGDPGCVTIFGQSGGGAKVSVLMAMPSAKGLFHRAIVQSASLQIDMARPEGAIRCAELLYDELGLAPGNRAALAGVPMEAILQARLRAVERNGGIDDFRPVVDGTVLPCDPFSREGLEMHRDIPLLIGSTKNEMSFFLGVEGEGVFDMPEARARRIVADFFTMTEAETAPLYDQVRALLDNPKPGLVAEAILTDIRYSRNCRISTDLKADHGSAPVWAYRVDWTCAPWGGDLGAPHTVCIPLAFGTTHTAREMLGRKAEADALSDRMLTAWASFAGTGDPNAGTLPDWPAYDSARRPTMIFDADCRVVDDPARAMRTLTEPWPRFRVGMMLKGVKRAV</sequence>
<evidence type="ECO:0000256" key="1">
    <source>
        <dbReference type="ARBA" id="ARBA00005964"/>
    </source>
</evidence>
<evidence type="ECO:0000259" key="4">
    <source>
        <dbReference type="Pfam" id="PF00135"/>
    </source>
</evidence>
<dbReference type="EMBL" id="BMFJ01000004">
    <property type="protein sequence ID" value="GGE50980.1"/>
    <property type="molecule type" value="Genomic_DNA"/>
</dbReference>
<dbReference type="GO" id="GO:0016787">
    <property type="term" value="F:hydrolase activity"/>
    <property type="evidence" value="ECO:0007669"/>
    <property type="project" value="UniProtKB-KW"/>
</dbReference>
<dbReference type="RefSeq" id="WP_188479732.1">
    <property type="nucleotide sequence ID" value="NZ_BMFJ01000004.1"/>
</dbReference>
<keyword evidence="6" id="KW-1185">Reference proteome</keyword>
<dbReference type="Pfam" id="PF00135">
    <property type="entry name" value="COesterase"/>
    <property type="match status" value="1"/>
</dbReference>
<keyword evidence="2 3" id="KW-0378">Hydrolase</keyword>
<protein>
    <recommendedName>
        <fullName evidence="3">Carboxylic ester hydrolase</fullName>
        <ecNumber evidence="3">3.1.1.-</ecNumber>
    </recommendedName>
</protein>
<proteinExistence type="inferred from homology"/>
<dbReference type="Proteomes" id="UP000612855">
    <property type="component" value="Unassembled WGS sequence"/>
</dbReference>
<organism evidence="5 6">
    <name type="scientific">Primorskyibacter flagellatus</name>
    <dbReference type="NCBI Taxonomy" id="1387277"/>
    <lineage>
        <taxon>Bacteria</taxon>
        <taxon>Pseudomonadati</taxon>
        <taxon>Pseudomonadota</taxon>
        <taxon>Alphaproteobacteria</taxon>
        <taxon>Rhodobacterales</taxon>
        <taxon>Roseobacteraceae</taxon>
        <taxon>Primorskyibacter</taxon>
    </lineage>
</organism>
<feature type="domain" description="Carboxylesterase type B" evidence="4">
    <location>
        <begin position="3"/>
        <end position="482"/>
    </location>
</feature>
<comment type="caution">
    <text evidence="5">The sequence shown here is derived from an EMBL/GenBank/DDBJ whole genome shotgun (WGS) entry which is preliminary data.</text>
</comment>
<name>A0A917EKY3_9RHOB</name>
<dbReference type="InterPro" id="IPR002018">
    <property type="entry name" value="CarbesteraseB"/>
</dbReference>
<dbReference type="Gene3D" id="3.40.50.1820">
    <property type="entry name" value="alpha/beta hydrolase"/>
    <property type="match status" value="1"/>
</dbReference>